<dbReference type="AlphaFoldDB" id="A0A5M6I8V8"/>
<dbReference type="PANTHER" id="PTHR43371:SF1">
    <property type="entry name" value="RIBONUCLEOSIDE-DIPHOSPHATE REDUCTASE"/>
    <property type="match status" value="1"/>
</dbReference>
<evidence type="ECO:0000256" key="2">
    <source>
        <dbReference type="ARBA" id="ARBA00022628"/>
    </source>
</evidence>
<comment type="caution">
    <text evidence="7">The sequence shown here is derived from an EMBL/GenBank/DDBJ whole genome shotgun (WGS) entry which is preliminary data.</text>
</comment>
<dbReference type="Pfam" id="PF21995">
    <property type="entry name" value="RNR-II_ins_dom"/>
    <property type="match status" value="1"/>
</dbReference>
<evidence type="ECO:0000313" key="7">
    <source>
        <dbReference type="EMBL" id="KAA5604367.1"/>
    </source>
</evidence>
<evidence type="ECO:0000259" key="6">
    <source>
        <dbReference type="Pfam" id="PF21995"/>
    </source>
</evidence>
<dbReference type="GO" id="GO:0004748">
    <property type="term" value="F:ribonucleoside-diphosphate reductase activity, thioredoxin disulfide as acceptor"/>
    <property type="evidence" value="ECO:0007669"/>
    <property type="project" value="TreeGrafter"/>
</dbReference>
<dbReference type="PANTHER" id="PTHR43371">
    <property type="entry name" value="VITAMIN B12-DEPENDENT RIBONUCLEOTIDE REDUCTASE"/>
    <property type="match status" value="1"/>
</dbReference>
<evidence type="ECO:0000259" key="5">
    <source>
        <dbReference type="Pfam" id="PF00462"/>
    </source>
</evidence>
<gene>
    <name evidence="7" type="ORF">F1188_16020</name>
</gene>
<dbReference type="PROSITE" id="PS51354">
    <property type="entry name" value="GLUTAREDOXIN_2"/>
    <property type="match status" value="1"/>
</dbReference>
<feature type="domain" description="Glutaredoxin" evidence="5">
    <location>
        <begin position="872"/>
        <end position="928"/>
    </location>
</feature>
<evidence type="ECO:0000313" key="8">
    <source>
        <dbReference type="Proteomes" id="UP000324065"/>
    </source>
</evidence>
<name>A0A5M6I8V8_9PROT</name>
<accession>A0A5M6I8V8</accession>
<dbReference type="GO" id="GO:0031419">
    <property type="term" value="F:cobalamin binding"/>
    <property type="evidence" value="ECO:0007669"/>
    <property type="project" value="UniProtKB-KW"/>
</dbReference>
<dbReference type="InterPro" id="IPR036249">
    <property type="entry name" value="Thioredoxin-like_sf"/>
</dbReference>
<evidence type="ECO:0000256" key="4">
    <source>
        <dbReference type="ARBA" id="ARBA00023285"/>
    </source>
</evidence>
<dbReference type="Gene3D" id="3.40.30.10">
    <property type="entry name" value="Glutaredoxin"/>
    <property type="match status" value="1"/>
</dbReference>
<dbReference type="SUPFAM" id="SSF51998">
    <property type="entry name" value="PFL-like glycyl radical enzymes"/>
    <property type="match status" value="1"/>
</dbReference>
<dbReference type="Gene3D" id="3.20.70.20">
    <property type="match status" value="2"/>
</dbReference>
<dbReference type="Gene3D" id="3.30.1620.10">
    <property type="entry name" value="b-12 dependent (class ii) ribonucleotide reductase, Chain A, Domain 2"/>
    <property type="match status" value="1"/>
</dbReference>
<dbReference type="OrthoDB" id="9762933at2"/>
<reference evidence="7 8" key="1">
    <citation type="submission" date="2019-09" db="EMBL/GenBank/DDBJ databases">
        <title>Genome sequence of Roseospira marina, one of the more divergent members of the non-sulfur purple photosynthetic bacterial family, the Rhodospirillaceae.</title>
        <authorList>
            <person name="Meyer T."/>
            <person name="Kyndt J."/>
        </authorList>
    </citation>
    <scope>NUCLEOTIDE SEQUENCE [LARGE SCALE GENOMIC DNA]</scope>
    <source>
        <strain evidence="7 8">DSM 15113</strain>
    </source>
</reference>
<dbReference type="Proteomes" id="UP000324065">
    <property type="component" value="Unassembled WGS sequence"/>
</dbReference>
<dbReference type="InterPro" id="IPR054158">
    <property type="entry name" value="RNR-II_ins_dom"/>
</dbReference>
<dbReference type="EMBL" id="VWPJ01000018">
    <property type="protein sequence ID" value="KAA5604367.1"/>
    <property type="molecule type" value="Genomic_DNA"/>
</dbReference>
<dbReference type="RefSeq" id="WP_150063459.1">
    <property type="nucleotide sequence ID" value="NZ_JACHII010000014.1"/>
</dbReference>
<keyword evidence="4" id="KW-0170">Cobalt</keyword>
<keyword evidence="3" id="KW-0560">Oxidoreductase</keyword>
<keyword evidence="8" id="KW-1185">Reference proteome</keyword>
<dbReference type="SUPFAM" id="SSF52833">
    <property type="entry name" value="Thioredoxin-like"/>
    <property type="match status" value="1"/>
</dbReference>
<organism evidence="7 8">
    <name type="scientific">Roseospira marina</name>
    <dbReference type="NCBI Taxonomy" id="140057"/>
    <lineage>
        <taxon>Bacteria</taxon>
        <taxon>Pseudomonadati</taxon>
        <taxon>Pseudomonadota</taxon>
        <taxon>Alphaproteobacteria</taxon>
        <taxon>Rhodospirillales</taxon>
        <taxon>Rhodospirillaceae</taxon>
        <taxon>Roseospira</taxon>
    </lineage>
</organism>
<feature type="domain" description="B12-dependent ribonucleotide reductase insertion" evidence="6">
    <location>
        <begin position="228"/>
        <end position="295"/>
    </location>
</feature>
<proteinExistence type="predicted"/>
<dbReference type="CDD" id="cd02066">
    <property type="entry name" value="GRX_family"/>
    <property type="match status" value="1"/>
</dbReference>
<protein>
    <submittedName>
        <fullName evidence="7">Ribonucleoside-diphosphate reductase</fullName>
    </submittedName>
</protein>
<dbReference type="InterPro" id="IPR002109">
    <property type="entry name" value="Glutaredoxin"/>
</dbReference>
<comment type="cofactor">
    <cofactor evidence="1">
        <name>adenosylcob(III)alamin</name>
        <dbReference type="ChEBI" id="CHEBI:18408"/>
    </cofactor>
</comment>
<keyword evidence="2" id="KW-0846">Cobalamin</keyword>
<sequence length="949" mass="104612">MSAVTAVVELETPARDYFPGMGQAVADRTVNRRMFTDAVKARLGSTVALNPKDPLLQRMTSAAMYSGITITEDPSAAFMTAMPETRVETWAEVADRVALGNTSLLRTTDQAATEEVERLSMRHHLRQGSLLMSGRHLQHGDETQAGRPQEVFTNCSTAVMRCLNFRLLLNGSGVGGCYDDALVTAADMNDMPIVVPVIDHTHADVQSGRIAGYLTGREAKHLYAGSIIKRHTVADSREGWARAIEIIERMAFQKKRHVVLLLDFSDVRGYGEPIRGMQNRPASGPGPLMQAVSNMARLRDAGMPTWRAAMYADHYLADCVLVGGARRAARMATKTWRDVTVVEFIGVKRGGFLWSANNSVTIDDEFRIAVEKVAALVRTQGFGDEALEVEWQVDWPQFSNSIEMWLSKAVLDKTITGLEAHAWRVFMALAAASYFDGTGEPGLIMVDRLNRNDDGLKAYLDGSFVTFGGEDGLEEATRPLAIELAKRVLAMPYKFIVNPCGEISLLMLGGYCVIADVVPFHAQSDADAESAFRTATRALIRTNTMRSLYRREVARTNRIGVGITGLHEWIFARFGLGFRDIVAEDPSGATMIDANGQTMVRPHPDALPMWMMLARFARAVQDEADAYCARLGVNTPHTLRTIKPAGTTSKLFGLTEGAHLPAMREYLRWVQFRNDDPLVETYRKSGYPVRELRTYSGTTVVGFPTQPAICQLGMGDKLITAGEAGMEEQYRYLRLLETFWIRGVDEAMQVLADDRGNQVSYTAKYEPAVTDFKTFVATMMDGQFKIRCCSVMPQIDTTAFEYQPEQAVTKAEFEMIAQAIQRAMQEDVGLEHVDCASGACPVDFNTDAEIEGGLKDQSLIDAAADAADVEFMIYAKPECGWCTKAKALLDDIGASYGVVTIKTAEVQRAFFIRRGVPADGWTFPKVYARTPTGEVLIGGYEDLAARLGA</sequence>
<dbReference type="Pfam" id="PF00462">
    <property type="entry name" value="Glutaredoxin"/>
    <property type="match status" value="1"/>
</dbReference>
<evidence type="ECO:0000256" key="1">
    <source>
        <dbReference type="ARBA" id="ARBA00001922"/>
    </source>
</evidence>
<evidence type="ECO:0000256" key="3">
    <source>
        <dbReference type="ARBA" id="ARBA00023002"/>
    </source>
</evidence>
<dbReference type="InterPro" id="IPR050862">
    <property type="entry name" value="RdRp_reductase_class-2"/>
</dbReference>